<dbReference type="InterPro" id="IPR006016">
    <property type="entry name" value="UspA"/>
</dbReference>
<comment type="similarity">
    <text evidence="1">Belongs to the universal stress protein A family.</text>
</comment>
<evidence type="ECO:0000313" key="3">
    <source>
        <dbReference type="EMBL" id="MCK1788832.1"/>
    </source>
</evidence>
<dbReference type="Gene3D" id="3.40.50.620">
    <property type="entry name" value="HUPs"/>
    <property type="match status" value="1"/>
</dbReference>
<feature type="domain" description="UspA" evidence="2">
    <location>
        <begin position="1"/>
        <end position="138"/>
    </location>
</feature>
<keyword evidence="4" id="KW-1185">Reference proteome</keyword>
<dbReference type="CDD" id="cd00293">
    <property type="entry name" value="USP-like"/>
    <property type="match status" value="1"/>
</dbReference>
<dbReference type="PANTHER" id="PTHR46268:SF15">
    <property type="entry name" value="UNIVERSAL STRESS PROTEIN HP_0031"/>
    <property type="match status" value="1"/>
</dbReference>
<proteinExistence type="inferred from homology"/>
<evidence type="ECO:0000256" key="1">
    <source>
        <dbReference type="ARBA" id="ARBA00008791"/>
    </source>
</evidence>
<dbReference type="EMBL" id="JAKNRW010000001">
    <property type="protein sequence ID" value="MCK1788832.1"/>
    <property type="molecule type" value="Genomic_DNA"/>
</dbReference>
<dbReference type="Proteomes" id="UP001299876">
    <property type="component" value="Unassembled WGS sequence"/>
</dbReference>
<sequence length="141" mass="15145">MFNRILVAINGTAQCDKVLQLAMKVAQSGSRIHVVCVISAEYCAPDVASQDASPAARSEQLRAEDIIANARYLLTTQSIENITTVIEGVPEQAIAAHARDLDCDLIVMGHHHLSTFERVTGNSVAYSVLESSPCPILIEVG</sequence>
<dbReference type="PANTHER" id="PTHR46268">
    <property type="entry name" value="STRESS RESPONSE PROTEIN NHAX"/>
    <property type="match status" value="1"/>
</dbReference>
<dbReference type="RefSeq" id="WP_247286138.1">
    <property type="nucleotide sequence ID" value="NZ_JAKNRW010000001.1"/>
</dbReference>
<gene>
    <name evidence="3" type="ORF">L9059_01220</name>
</gene>
<organism evidence="3 4">
    <name type="scientific">Pseudomonas violetae</name>
    <dbReference type="NCBI Taxonomy" id="2915813"/>
    <lineage>
        <taxon>Bacteria</taxon>
        <taxon>Pseudomonadati</taxon>
        <taxon>Pseudomonadota</taxon>
        <taxon>Gammaproteobacteria</taxon>
        <taxon>Pseudomonadales</taxon>
        <taxon>Pseudomonadaceae</taxon>
        <taxon>Pseudomonas</taxon>
    </lineage>
</organism>
<dbReference type="SUPFAM" id="SSF52402">
    <property type="entry name" value="Adenine nucleotide alpha hydrolases-like"/>
    <property type="match status" value="1"/>
</dbReference>
<comment type="caution">
    <text evidence="3">The sequence shown here is derived from an EMBL/GenBank/DDBJ whole genome shotgun (WGS) entry which is preliminary data.</text>
</comment>
<reference evidence="3 4" key="1">
    <citation type="submission" date="2022-02" db="EMBL/GenBank/DDBJ databases">
        <title>Comparative genomics of the first Antarctic Pseudomonas spp. capable of biotransforming 2,4,6-Trinitrotoluene.</title>
        <authorList>
            <person name="Cabrera M.A."/>
            <person name="Marquez S.L."/>
            <person name="Perez-Donoso J.M."/>
        </authorList>
    </citation>
    <scope>NUCLEOTIDE SEQUENCE [LARGE SCALE GENOMIC DNA]</scope>
    <source>
        <strain evidence="3 4">TNT19</strain>
    </source>
</reference>
<dbReference type="InterPro" id="IPR014729">
    <property type="entry name" value="Rossmann-like_a/b/a_fold"/>
</dbReference>
<evidence type="ECO:0000259" key="2">
    <source>
        <dbReference type="Pfam" id="PF00582"/>
    </source>
</evidence>
<name>A0ABT0ETL9_9PSED</name>
<evidence type="ECO:0000313" key="4">
    <source>
        <dbReference type="Proteomes" id="UP001299876"/>
    </source>
</evidence>
<dbReference type="Pfam" id="PF00582">
    <property type="entry name" value="Usp"/>
    <property type="match status" value="1"/>
</dbReference>
<dbReference type="PRINTS" id="PR01438">
    <property type="entry name" value="UNVRSLSTRESS"/>
</dbReference>
<accession>A0ABT0ETL9</accession>
<dbReference type="InterPro" id="IPR006015">
    <property type="entry name" value="Universal_stress_UspA"/>
</dbReference>
<protein>
    <submittedName>
        <fullName evidence="3">Universal stress protein</fullName>
    </submittedName>
</protein>